<gene>
    <name evidence="1" type="ORF">CDL10_09420</name>
</gene>
<dbReference type="Pfam" id="PF14121">
    <property type="entry name" value="Porin_10"/>
    <property type="match status" value="1"/>
</dbReference>
<proteinExistence type="predicted"/>
<dbReference type="EMBL" id="NIPO01000001">
    <property type="protein sequence ID" value="PJR04739.1"/>
    <property type="molecule type" value="Genomic_DNA"/>
</dbReference>
<dbReference type="RefSeq" id="WP_100678296.1">
    <property type="nucleotide sequence ID" value="NZ_NIPO01000001.1"/>
</dbReference>
<evidence type="ECO:0000313" key="1">
    <source>
        <dbReference type="EMBL" id="PJR04739.1"/>
    </source>
</evidence>
<keyword evidence="2" id="KW-1185">Reference proteome</keyword>
<dbReference type="OrthoDB" id="9812454at2"/>
<evidence type="ECO:0000313" key="2">
    <source>
        <dbReference type="Proteomes" id="UP000231960"/>
    </source>
</evidence>
<accession>A0A2M9R7A3</accession>
<evidence type="ECO:0008006" key="3">
    <source>
        <dbReference type="Google" id="ProtNLM"/>
    </source>
</evidence>
<dbReference type="AlphaFoldDB" id="A0A2M9R7A3"/>
<dbReference type="InterPro" id="IPR025631">
    <property type="entry name" value="Porin_10"/>
</dbReference>
<protein>
    <recommendedName>
        <fullName evidence="3">Porin</fullName>
    </recommendedName>
</protein>
<name>A0A2M9R7A3_9FLAO</name>
<dbReference type="Proteomes" id="UP000231960">
    <property type="component" value="Unassembled WGS sequence"/>
</dbReference>
<organism evidence="1 2">
    <name type="scientific">Avrilella dinanensis</name>
    <dbReference type="NCBI Taxonomy" id="2008672"/>
    <lineage>
        <taxon>Bacteria</taxon>
        <taxon>Pseudomonadati</taxon>
        <taxon>Bacteroidota</taxon>
        <taxon>Flavobacteriia</taxon>
        <taxon>Flavobacteriales</taxon>
        <taxon>Flavobacteriaceae</taxon>
        <taxon>Avrilella</taxon>
    </lineage>
</organism>
<reference evidence="1 2" key="1">
    <citation type="submission" date="2017-06" db="EMBL/GenBank/DDBJ databases">
        <title>Description of Avrilella dinanensis gen. nov. sp. nov.</title>
        <authorList>
            <person name="Leyer C."/>
            <person name="Sassi M."/>
            <person name="Minet J."/>
            <person name="Kayal S."/>
            <person name="Cattoir V."/>
        </authorList>
    </citation>
    <scope>NUCLEOTIDE SEQUENCE [LARGE SCALE GENOMIC DNA]</scope>
    <source>
        <strain evidence="1 2">UR159</strain>
    </source>
</reference>
<comment type="caution">
    <text evidence="1">The sequence shown here is derived from an EMBL/GenBank/DDBJ whole genome shotgun (WGS) entry which is preliminary data.</text>
</comment>
<sequence length="682" mass="79546">MQKWLLIFLLMSVSVFAQRKPLRGVGGTDLQKVESRGIQFGNNAIRTDSVKGIRTQLQDSIPPIESYLIKDYQDYLTTFDTTLTIQKHYAVNYLRRDEFGLLPFANDGQTYNTLDFGIRQYQAYPVIGFGARQFAYQQAEDVNYYHVPTPASELYYRSAIQQGQTLDALFTTNLNEQLNVFIGYKGLRSNGRYINQLTSNGNFKIGGSYLSKNNRYRLKTHIAVQDISTQENGGITDLDLFLSSEDIYSNRERLNVFFRDATSLYKGFRGYLQHRFNFVQTENDNAMALKHVFRYEYLTNSFTQGNTNPDNYFTENDGTQPESNRIENYYGKSFSSNINDKVRNRNLYNQLALSYDNGKLGELSFGIEHFGYNYYYHSQMLGESGEVLVPNSLQVDMISVVGNYQLRTSKVDADFSARQSIVGNTLSELSGLFAYQPWEKIQVLAKYEFISKQPRFTQQLFQSNYVEYNWYNEFNNEKINRLQANIQTPWLNIGADYQLLHDKVYFSLDNPPVDDQNRIRQVVLAPKQYSKAINYLGIRLQKEFTFGKFALDNTVLYQVVTQEESVLNLPKFTIRNTLYYSDYWFDKALFLQTGFTFQYFTEYYADGYLPVIGDFYTQTHSKIGNYPVLDFFFNAKIRTARVFLKVENFNQKLMKKNKHYAAPGYPYRDMTIRIGIIWDFFS</sequence>